<sequence length="466" mass="51349">MFASVYVAGSRRGRSLSGDQFSKDLLSLARYFSPRLEMVDARTVVLDVTGLRGMWGSPRAFGAAVQRKAIEQGIHCRVALAATRIAAVLSVYGRTDALTVIKPGREATTIATLPLDILTRVANFGLQRNAAIPLEVRNRNVSRMINIFKRWGLATLGDLAALPRDALFSRFGTEGVMWQKCACGEESQLLIPTPENRPFEVALDFEWPVEGFETLASGLRPMLESLVLQLSHEGVAAAVLTVRLWLVTRVWYTRTLQLPAPICDSRMLCTLLVLNLKSHPPPAGIDRVVVTAIPAPSRITQFSLFEKAVPSIEQLSTLLARLKILMGSERCGTPVLSETHHPNAFDVGPFDPTVSSAIHLEAAEETGPIAISRRFHLPLVAQVTVDCGCPVLVSASGGIGRRSVERCAGPWRSSGHWWEQTQSVDQELSTGYWSRDEWDVELDDGSVYCIYRDRTHGEWFVAGFLD</sequence>
<dbReference type="PANTHER" id="PTHR35369:SF2">
    <property type="entry name" value="BLR3025 PROTEIN"/>
    <property type="match status" value="1"/>
</dbReference>
<dbReference type="InterPro" id="IPR043502">
    <property type="entry name" value="DNA/RNA_pol_sf"/>
</dbReference>
<evidence type="ECO:0000256" key="1">
    <source>
        <dbReference type="ARBA" id="ARBA00022763"/>
    </source>
</evidence>
<dbReference type="PANTHER" id="PTHR35369">
    <property type="entry name" value="BLR3025 PROTEIN-RELATED"/>
    <property type="match status" value="1"/>
</dbReference>
<keyword evidence="1" id="KW-0227">DNA damage</keyword>
<dbReference type="InterPro" id="IPR050356">
    <property type="entry name" value="SulA_CellDiv_inhibitor"/>
</dbReference>
<proteinExistence type="predicted"/>
<evidence type="ECO:0000313" key="2">
    <source>
        <dbReference type="EMBL" id="SUZ64495.1"/>
    </source>
</evidence>
<organism evidence="2">
    <name type="scientific">marine metagenome</name>
    <dbReference type="NCBI Taxonomy" id="408172"/>
    <lineage>
        <taxon>unclassified sequences</taxon>
        <taxon>metagenomes</taxon>
        <taxon>ecological metagenomes</taxon>
    </lineage>
</organism>
<reference evidence="2" key="1">
    <citation type="submission" date="2018-05" db="EMBL/GenBank/DDBJ databases">
        <authorList>
            <person name="Lanie J.A."/>
            <person name="Ng W.-L."/>
            <person name="Kazmierczak K.M."/>
            <person name="Andrzejewski T.M."/>
            <person name="Davidsen T.M."/>
            <person name="Wayne K.J."/>
            <person name="Tettelin H."/>
            <person name="Glass J.I."/>
            <person name="Rusch D."/>
            <person name="Podicherti R."/>
            <person name="Tsui H.-C.T."/>
            <person name="Winkler M.E."/>
        </authorList>
    </citation>
    <scope>NUCLEOTIDE SEQUENCE</scope>
</reference>
<dbReference type="SUPFAM" id="SSF56672">
    <property type="entry name" value="DNA/RNA polymerases"/>
    <property type="match status" value="1"/>
</dbReference>
<accession>A0A381PBZ1</accession>
<dbReference type="AlphaFoldDB" id="A0A381PBZ1"/>
<gene>
    <name evidence="2" type="ORF">METZ01_LOCUS17349</name>
</gene>
<dbReference type="GO" id="GO:0006281">
    <property type="term" value="P:DNA repair"/>
    <property type="evidence" value="ECO:0007669"/>
    <property type="project" value="TreeGrafter"/>
</dbReference>
<protein>
    <recommendedName>
        <fullName evidence="3">UmuC domain-containing protein</fullName>
    </recommendedName>
</protein>
<evidence type="ECO:0008006" key="3">
    <source>
        <dbReference type="Google" id="ProtNLM"/>
    </source>
</evidence>
<dbReference type="EMBL" id="UINC01000936">
    <property type="protein sequence ID" value="SUZ64495.1"/>
    <property type="molecule type" value="Genomic_DNA"/>
</dbReference>
<name>A0A381PBZ1_9ZZZZ</name>